<protein>
    <recommendedName>
        <fullName evidence="6">Fatty acid hydroxylase domain-containing protein</fullName>
    </recommendedName>
</protein>
<dbReference type="GO" id="GO:0005506">
    <property type="term" value="F:iron ion binding"/>
    <property type="evidence" value="ECO:0007669"/>
    <property type="project" value="InterPro"/>
</dbReference>
<feature type="domain" description="Fatty acid hydroxylase" evidence="6">
    <location>
        <begin position="252"/>
        <end position="377"/>
    </location>
</feature>
<comment type="subcellular location">
    <subcellularLocation>
        <location evidence="1">Membrane</location>
    </subcellularLocation>
</comment>
<feature type="transmembrane region" description="Helical" evidence="5">
    <location>
        <begin position="207"/>
        <end position="232"/>
    </location>
</feature>
<dbReference type="PhylomeDB" id="R7QP06"/>
<dbReference type="PANTHER" id="PTHR11863">
    <property type="entry name" value="STEROL DESATURASE"/>
    <property type="match status" value="1"/>
</dbReference>
<organism evidence="7 8">
    <name type="scientific">Chondrus crispus</name>
    <name type="common">Carrageen Irish moss</name>
    <name type="synonym">Polymorpha crispa</name>
    <dbReference type="NCBI Taxonomy" id="2769"/>
    <lineage>
        <taxon>Eukaryota</taxon>
        <taxon>Rhodophyta</taxon>
        <taxon>Florideophyceae</taxon>
        <taxon>Rhodymeniophycidae</taxon>
        <taxon>Gigartinales</taxon>
        <taxon>Gigartinaceae</taxon>
        <taxon>Chondrus</taxon>
    </lineage>
</organism>
<dbReference type="OrthoDB" id="408954at2759"/>
<dbReference type="KEGG" id="ccp:CHC_T00006481001"/>
<evidence type="ECO:0000313" key="7">
    <source>
        <dbReference type="EMBL" id="CDF39221.1"/>
    </source>
</evidence>
<sequence>MIVELMRRMLQYHWPMAALISFSRTTIGQQCDQRSCVTWTGCPKGCGVLAASSQLFFVLYHLSPTPAVCGSPLLNWQVAGAPPAPQNIQPLIPSPSSTLHPPSLRPSLTPPPHAAMEAVGLVARLENLNAHDFIQMLSDHLVDRVYPCEGPMTLLRRICITWLFLYLGSLVVYFLFATLDYLIYHKLLARQILPDGYDKTVEIRREIYMSVTSLAIMAGLSVPGEILVHLGYSKVYTDPAEHGYVYLCMSPILFIAFSDCLIYFLHRGLHHPRLYKHIHKPHHSFINTTPFAAFAFHPLDGYTQGMPYQIFVFLFPFHSAAHLISLIFVSMWTINIHDRATFGIPGVNGAAHHTIHHTTFKSNYGQYFTLWDKICGTFKDPRLWKKAGAPVMSEKEVYGKDA</sequence>
<evidence type="ECO:0000256" key="5">
    <source>
        <dbReference type="SAM" id="Phobius"/>
    </source>
</evidence>
<dbReference type="BioCyc" id="MetaCyc:MONOMER-21388"/>
<dbReference type="STRING" id="2769.R7QP06"/>
<dbReference type="InterPro" id="IPR006694">
    <property type="entry name" value="Fatty_acid_hydroxylase"/>
</dbReference>
<dbReference type="BioCyc" id="MetaCyc:MONOMER-21385"/>
<keyword evidence="2 5" id="KW-0812">Transmembrane</keyword>
<keyword evidence="8" id="KW-1185">Reference proteome</keyword>
<feature type="transmembrane region" description="Helical" evidence="5">
    <location>
        <begin position="308"/>
        <end position="329"/>
    </location>
</feature>
<dbReference type="AlphaFoldDB" id="R7QP06"/>
<evidence type="ECO:0000313" key="8">
    <source>
        <dbReference type="Proteomes" id="UP000012073"/>
    </source>
</evidence>
<evidence type="ECO:0000259" key="6">
    <source>
        <dbReference type="Pfam" id="PF04116"/>
    </source>
</evidence>
<dbReference type="Pfam" id="PF04116">
    <property type="entry name" value="FA_hydroxylase"/>
    <property type="match status" value="1"/>
</dbReference>
<dbReference type="Proteomes" id="UP000012073">
    <property type="component" value="Unassembled WGS sequence"/>
</dbReference>
<keyword evidence="3 5" id="KW-1133">Transmembrane helix</keyword>
<proteinExistence type="predicted"/>
<feature type="transmembrane region" description="Helical" evidence="5">
    <location>
        <begin position="244"/>
        <end position="265"/>
    </location>
</feature>
<gene>
    <name evidence="7" type="ORF">CHC_T00006481001</name>
</gene>
<dbReference type="RefSeq" id="XP_005719132.1">
    <property type="nucleotide sequence ID" value="XM_005719075.1"/>
</dbReference>
<reference evidence="8" key="1">
    <citation type="journal article" date="2013" name="Proc. Natl. Acad. Sci. U.S.A.">
        <title>Genome structure and metabolic features in the red seaweed Chondrus crispus shed light on evolution of the Archaeplastida.</title>
        <authorList>
            <person name="Collen J."/>
            <person name="Porcel B."/>
            <person name="Carre W."/>
            <person name="Ball S.G."/>
            <person name="Chaparro C."/>
            <person name="Tonon T."/>
            <person name="Barbeyron T."/>
            <person name="Michel G."/>
            <person name="Noel B."/>
            <person name="Valentin K."/>
            <person name="Elias M."/>
            <person name="Artiguenave F."/>
            <person name="Arun A."/>
            <person name="Aury J.M."/>
            <person name="Barbosa-Neto J.F."/>
            <person name="Bothwell J.H."/>
            <person name="Bouget F.Y."/>
            <person name="Brillet L."/>
            <person name="Cabello-Hurtado F."/>
            <person name="Capella-Gutierrez S."/>
            <person name="Charrier B."/>
            <person name="Cladiere L."/>
            <person name="Cock J.M."/>
            <person name="Coelho S.M."/>
            <person name="Colleoni C."/>
            <person name="Czjzek M."/>
            <person name="Da Silva C."/>
            <person name="Delage L."/>
            <person name="Denoeud F."/>
            <person name="Deschamps P."/>
            <person name="Dittami S.M."/>
            <person name="Gabaldon T."/>
            <person name="Gachon C.M."/>
            <person name="Groisillier A."/>
            <person name="Herve C."/>
            <person name="Jabbari K."/>
            <person name="Katinka M."/>
            <person name="Kloareg B."/>
            <person name="Kowalczyk N."/>
            <person name="Labadie K."/>
            <person name="Leblanc C."/>
            <person name="Lopez P.J."/>
            <person name="McLachlan D.H."/>
            <person name="Meslet-Cladiere L."/>
            <person name="Moustafa A."/>
            <person name="Nehr Z."/>
            <person name="Nyvall Collen P."/>
            <person name="Panaud O."/>
            <person name="Partensky F."/>
            <person name="Poulain J."/>
            <person name="Rensing S.A."/>
            <person name="Rousvoal S."/>
            <person name="Samson G."/>
            <person name="Symeonidi A."/>
            <person name="Weissenbach J."/>
            <person name="Zambounis A."/>
            <person name="Wincker P."/>
            <person name="Boyen C."/>
        </authorList>
    </citation>
    <scope>NUCLEOTIDE SEQUENCE [LARGE SCALE GENOMIC DNA]</scope>
    <source>
        <strain evidence="8">cv. Stackhouse</strain>
    </source>
</reference>
<dbReference type="GeneID" id="17326848"/>
<dbReference type="GO" id="GO:0008610">
    <property type="term" value="P:lipid biosynthetic process"/>
    <property type="evidence" value="ECO:0007669"/>
    <property type="project" value="InterPro"/>
</dbReference>
<evidence type="ECO:0000256" key="3">
    <source>
        <dbReference type="ARBA" id="ARBA00022989"/>
    </source>
</evidence>
<dbReference type="Gramene" id="CDF39221">
    <property type="protein sequence ID" value="CDF39221"/>
    <property type="gene ID" value="CHC_T00006481001"/>
</dbReference>
<dbReference type="GO" id="GO:0016491">
    <property type="term" value="F:oxidoreductase activity"/>
    <property type="evidence" value="ECO:0007669"/>
    <property type="project" value="InterPro"/>
</dbReference>
<evidence type="ECO:0000256" key="2">
    <source>
        <dbReference type="ARBA" id="ARBA00022692"/>
    </source>
</evidence>
<dbReference type="EMBL" id="HG002012">
    <property type="protein sequence ID" value="CDF39221.1"/>
    <property type="molecule type" value="Genomic_DNA"/>
</dbReference>
<dbReference type="OMA" id="YFSNNAV"/>
<name>R7QP06_CHOCR</name>
<evidence type="ECO:0000256" key="1">
    <source>
        <dbReference type="ARBA" id="ARBA00004370"/>
    </source>
</evidence>
<dbReference type="InterPro" id="IPR050307">
    <property type="entry name" value="Sterol_Desaturase_Related"/>
</dbReference>
<accession>R7QP06</accession>
<keyword evidence="4 5" id="KW-0472">Membrane</keyword>
<evidence type="ECO:0000256" key="4">
    <source>
        <dbReference type="ARBA" id="ARBA00023136"/>
    </source>
</evidence>
<dbReference type="GO" id="GO:0016020">
    <property type="term" value="C:membrane"/>
    <property type="evidence" value="ECO:0007669"/>
    <property type="project" value="UniProtKB-SubCell"/>
</dbReference>
<feature type="transmembrane region" description="Helical" evidence="5">
    <location>
        <begin position="162"/>
        <end position="184"/>
    </location>
</feature>